<dbReference type="Pfam" id="PF04577">
    <property type="entry name" value="Glyco_transf_61"/>
    <property type="match status" value="1"/>
</dbReference>
<evidence type="ECO:0000256" key="1">
    <source>
        <dbReference type="ARBA" id="ARBA00022676"/>
    </source>
</evidence>
<keyword evidence="1" id="KW-0328">Glycosyltransferase</keyword>
<sequence>MINHILVNTKIAVRNALILLVRLVGIRLFNLNQTITFLTDSQRAYEPEYQLSLPDVFDAIDPDKQVFKRPEAVTLPTYAWQYTPRPASAALLPSGCLFAEGQVLCTDYWNYQAIKHRLRPPKRQTVQTDLLVAPFSHQQDMIAFGGYYDYLFLIAAKLCRLQQAMPEVSFADAAVAYPLFGTSYEQEFLTLMGFRPERILDSRQHDVTFTSCLLGSGGDWFYPSPADIRALQMRLTPLVHNPDKKREPTYISRAGRRRVVNEDALVRMLETYGFRIVEDKPRTLAEQLSIYNQASFVIGPHGASFSNILWCEPGTHLFELFAPDYAPPFFLYLAQLLGLRYSAAYQKRPDQNPVNAIEANMRVSIPDLERKLNQVFESDFR</sequence>
<evidence type="ECO:0000256" key="3">
    <source>
        <dbReference type="ARBA" id="ARBA00023180"/>
    </source>
</evidence>
<keyword evidence="2 5" id="KW-0808">Transferase</keyword>
<dbReference type="PANTHER" id="PTHR20961">
    <property type="entry name" value="GLYCOSYLTRANSFERASE"/>
    <property type="match status" value="1"/>
</dbReference>
<name>A0A6M5Y731_9BACT</name>
<evidence type="ECO:0000256" key="2">
    <source>
        <dbReference type="ARBA" id="ARBA00022679"/>
    </source>
</evidence>
<keyword evidence="6" id="KW-1185">Reference proteome</keyword>
<dbReference type="AlphaFoldDB" id="A0A6M5Y731"/>
<proteinExistence type="predicted"/>
<accession>A0A6M5Y731</accession>
<reference evidence="5 6" key="1">
    <citation type="submission" date="2020-05" db="EMBL/GenBank/DDBJ databases">
        <title>Genome sequencing of Spirosoma sp. TS118.</title>
        <authorList>
            <person name="Lee J.-H."/>
            <person name="Jeong S."/>
            <person name="Zhao L."/>
            <person name="Jung J.-H."/>
            <person name="Kim M.-K."/>
            <person name="Lim S."/>
        </authorList>
    </citation>
    <scope>NUCLEOTIDE SEQUENCE [LARGE SCALE GENOMIC DNA]</scope>
    <source>
        <strain evidence="5 6">TS118</strain>
    </source>
</reference>
<evidence type="ECO:0000313" key="5">
    <source>
        <dbReference type="EMBL" id="QJW90197.1"/>
    </source>
</evidence>
<dbReference type="GO" id="GO:0016757">
    <property type="term" value="F:glycosyltransferase activity"/>
    <property type="evidence" value="ECO:0007669"/>
    <property type="project" value="UniProtKB-KW"/>
</dbReference>
<keyword evidence="3" id="KW-0325">Glycoprotein</keyword>
<evidence type="ECO:0000313" key="6">
    <source>
        <dbReference type="Proteomes" id="UP000502756"/>
    </source>
</evidence>
<feature type="domain" description="Glycosyltransferase 61 catalytic" evidence="4">
    <location>
        <begin position="234"/>
        <end position="317"/>
    </location>
</feature>
<dbReference type="InterPro" id="IPR049625">
    <property type="entry name" value="Glyco_transf_61_cat"/>
</dbReference>
<protein>
    <submittedName>
        <fullName evidence="5">Glycosyltransferase family 61 protein</fullName>
    </submittedName>
</protein>
<dbReference type="Proteomes" id="UP000502756">
    <property type="component" value="Chromosome"/>
</dbReference>
<evidence type="ECO:0000259" key="4">
    <source>
        <dbReference type="Pfam" id="PF04577"/>
    </source>
</evidence>
<dbReference type="EMBL" id="CP053435">
    <property type="protein sequence ID" value="QJW90197.1"/>
    <property type="molecule type" value="Genomic_DNA"/>
</dbReference>
<gene>
    <name evidence="5" type="ORF">HNV11_12830</name>
</gene>
<dbReference type="KEGG" id="stae:HNV11_12830"/>
<dbReference type="RefSeq" id="WP_171740042.1">
    <property type="nucleotide sequence ID" value="NZ_CP053435.1"/>
</dbReference>
<organism evidence="5 6">
    <name type="scientific">Spirosoma taeanense</name>
    <dbReference type="NCBI Taxonomy" id="2735870"/>
    <lineage>
        <taxon>Bacteria</taxon>
        <taxon>Pseudomonadati</taxon>
        <taxon>Bacteroidota</taxon>
        <taxon>Cytophagia</taxon>
        <taxon>Cytophagales</taxon>
        <taxon>Cytophagaceae</taxon>
        <taxon>Spirosoma</taxon>
    </lineage>
</organism>
<dbReference type="InterPro" id="IPR007657">
    <property type="entry name" value="Glycosyltransferase_61"/>
</dbReference>